<reference evidence="1" key="2">
    <citation type="journal article" date="2011" name="Microb. Ecol.">
        <title>Taxonomic and Functional Metagenomic Profiling of the Microbial Community in the Anoxic Sediment of a Sub-saline Shallow Lake (Laguna de Carrizo, Central Spain).</title>
        <authorList>
            <person name="Ferrer M."/>
            <person name="Guazzaroni M.E."/>
            <person name="Richter M."/>
            <person name="Garcia-Salamanca A."/>
            <person name="Yarza P."/>
            <person name="Suarez-Suarez A."/>
            <person name="Solano J."/>
            <person name="Alcaide M."/>
            <person name="van Dillewijn P."/>
            <person name="Molina-Henares M.A."/>
            <person name="Lopez-Cortes N."/>
            <person name="Al-Ramahi Y."/>
            <person name="Guerrero C."/>
            <person name="Acosta A."/>
            <person name="de Eugenio L.I."/>
            <person name="Martinez V."/>
            <person name="Marques S."/>
            <person name="Rojo F."/>
            <person name="Santero E."/>
            <person name="Genilloud O."/>
            <person name="Perez-Perez J."/>
            <person name="Rossello-Mora R."/>
            <person name="Ramos J.L."/>
        </authorList>
    </citation>
    <scope>NUCLEOTIDE SEQUENCE</scope>
</reference>
<evidence type="ECO:0000313" key="1">
    <source>
        <dbReference type="EMBL" id="EFK96781.1"/>
    </source>
</evidence>
<dbReference type="AlphaFoldDB" id="D9PI41"/>
<accession>D9PI41</accession>
<name>D9PI41_9ZZZZ</name>
<organism evidence="1">
    <name type="scientific">sediment metagenome</name>
    <dbReference type="NCBI Taxonomy" id="749907"/>
    <lineage>
        <taxon>unclassified sequences</taxon>
        <taxon>metagenomes</taxon>
        <taxon>ecological metagenomes</taxon>
    </lineage>
</organism>
<sequence length="70" mass="8781">MKKQKKIVYRIFDDHEEKHYVMSTLTHKRLEKLFEKYKGKKEKVYAKEFLEFLHKHDPKAEEVEVKDFYF</sequence>
<dbReference type="EMBL" id="ADZX01000404">
    <property type="protein sequence ID" value="EFK96781.1"/>
    <property type="molecule type" value="Genomic_DNA"/>
</dbReference>
<protein>
    <submittedName>
        <fullName evidence="1">Uncharacterized protein</fullName>
    </submittedName>
</protein>
<reference evidence="1" key="1">
    <citation type="submission" date="2010-07" db="EMBL/GenBank/DDBJ databases">
        <authorList>
            <consortium name="CONSOLIDER consortium CSD2007-00005"/>
            <person name="Guazzaroni M.-E."/>
            <person name="Richter M."/>
            <person name="Garcia-Salamanca A."/>
            <person name="Yarza P."/>
            <person name="Ferrer M."/>
        </authorList>
    </citation>
    <scope>NUCLEOTIDE SEQUENCE</scope>
</reference>
<gene>
    <name evidence="1" type="ORF">LDC_1195</name>
</gene>
<comment type="caution">
    <text evidence="1">The sequence shown here is derived from an EMBL/GenBank/DDBJ whole genome shotgun (WGS) entry which is preliminary data.</text>
</comment>
<proteinExistence type="predicted"/>